<comment type="similarity">
    <text evidence="1">Belongs to the type-I restriction system S methylase family.</text>
</comment>
<evidence type="ECO:0000256" key="2">
    <source>
        <dbReference type="ARBA" id="ARBA00022747"/>
    </source>
</evidence>
<keyword evidence="3" id="KW-0238">DNA-binding</keyword>
<evidence type="ECO:0000256" key="1">
    <source>
        <dbReference type="ARBA" id="ARBA00010923"/>
    </source>
</evidence>
<sequence length="453" mass="51690">MKTEKFKTLFKYALKSNLKASDGADEGNFPFYTSSSIISKKTDKAQYYDESLIFGNGGTANVHYCNEPFATTSHCFVAVPRTKAINPKYVYYYLFGNIHLLERGFKGAGLKNISPKFIENLDIPILPIETQNKIVAVLDKASSIVSKRNEAILLYERFLTSIFYEFFGDPVINSKQWLKKPLSDFGEIITGNTPPRKISEYYNEEFIEWIKTDNIQNDKIHPTQASEYLSKSGAEKGRVVDSNALLVACIAGSLSSIGRVSLTNRKVAFNQQINAIQPNTEVSPIFLYYLIKYSSLYIQSHATKGMKKIITKGEFQKIMFICPPYDLQLKFENIANQIALTNNKLAESQIEISLLFNSLVQKVYNGELNFNIDIELDALINEIDLQKKENDLSKISTDFAYLQRLIDKLNSQEFNERELYDKAKHAVFQLLKNDVRIVQEYDENSKSIKLAMK</sequence>
<proteinExistence type="inferred from homology"/>
<dbReference type="AlphaFoldDB" id="A0A644WVY8"/>
<dbReference type="SUPFAM" id="SSF116734">
    <property type="entry name" value="DNA methylase specificity domain"/>
    <property type="match status" value="2"/>
</dbReference>
<feature type="domain" description="Type I restriction modification DNA specificity" evidence="4">
    <location>
        <begin position="175"/>
        <end position="328"/>
    </location>
</feature>
<organism evidence="5">
    <name type="scientific">bioreactor metagenome</name>
    <dbReference type="NCBI Taxonomy" id="1076179"/>
    <lineage>
        <taxon>unclassified sequences</taxon>
        <taxon>metagenomes</taxon>
        <taxon>ecological metagenomes</taxon>
    </lineage>
</organism>
<dbReference type="PANTHER" id="PTHR30408:SF12">
    <property type="entry name" value="TYPE I RESTRICTION ENZYME MJAVIII SPECIFICITY SUBUNIT"/>
    <property type="match status" value="1"/>
</dbReference>
<dbReference type="Gene3D" id="3.90.220.20">
    <property type="entry name" value="DNA methylase specificity domains"/>
    <property type="match status" value="2"/>
</dbReference>
<dbReference type="EMBL" id="VSSQ01001406">
    <property type="protein sequence ID" value="MPM08060.1"/>
    <property type="molecule type" value="Genomic_DNA"/>
</dbReference>
<name>A0A644WVY8_9ZZZZ</name>
<comment type="caution">
    <text evidence="5">The sequence shown here is derived from an EMBL/GenBank/DDBJ whole genome shotgun (WGS) entry which is preliminary data.</text>
</comment>
<evidence type="ECO:0000259" key="4">
    <source>
        <dbReference type="Pfam" id="PF01420"/>
    </source>
</evidence>
<evidence type="ECO:0000313" key="5">
    <source>
        <dbReference type="EMBL" id="MPM08060.1"/>
    </source>
</evidence>
<dbReference type="InterPro" id="IPR000055">
    <property type="entry name" value="Restrct_endonuc_typeI_TRD"/>
</dbReference>
<feature type="domain" description="Type I restriction modification DNA specificity" evidence="4">
    <location>
        <begin position="9"/>
        <end position="151"/>
    </location>
</feature>
<evidence type="ECO:0000256" key="3">
    <source>
        <dbReference type="ARBA" id="ARBA00023125"/>
    </source>
</evidence>
<protein>
    <recommendedName>
        <fullName evidence="4">Type I restriction modification DNA specificity domain-containing protein</fullName>
    </recommendedName>
</protein>
<reference evidence="5" key="1">
    <citation type="submission" date="2019-08" db="EMBL/GenBank/DDBJ databases">
        <authorList>
            <person name="Kucharzyk K."/>
            <person name="Murdoch R.W."/>
            <person name="Higgins S."/>
            <person name="Loffler F."/>
        </authorList>
    </citation>
    <scope>NUCLEOTIDE SEQUENCE</scope>
</reference>
<dbReference type="InterPro" id="IPR044946">
    <property type="entry name" value="Restrct_endonuc_typeI_TRD_sf"/>
</dbReference>
<keyword evidence="2" id="KW-0680">Restriction system</keyword>
<dbReference type="PANTHER" id="PTHR30408">
    <property type="entry name" value="TYPE-1 RESTRICTION ENZYME ECOKI SPECIFICITY PROTEIN"/>
    <property type="match status" value="1"/>
</dbReference>
<dbReference type="GO" id="GO:0009307">
    <property type="term" value="P:DNA restriction-modification system"/>
    <property type="evidence" value="ECO:0007669"/>
    <property type="project" value="UniProtKB-KW"/>
</dbReference>
<dbReference type="InterPro" id="IPR052021">
    <property type="entry name" value="Type-I_RS_S_subunit"/>
</dbReference>
<dbReference type="GO" id="GO:0003677">
    <property type="term" value="F:DNA binding"/>
    <property type="evidence" value="ECO:0007669"/>
    <property type="project" value="UniProtKB-KW"/>
</dbReference>
<accession>A0A644WVY8</accession>
<gene>
    <name evidence="5" type="ORF">SDC9_54372</name>
</gene>
<dbReference type="CDD" id="cd17293">
    <property type="entry name" value="RMtype1_S_Ppo21ORF8840P_TRD1-CR1_like"/>
    <property type="match status" value="1"/>
</dbReference>
<dbReference type="Pfam" id="PF01420">
    <property type="entry name" value="Methylase_S"/>
    <property type="match status" value="2"/>
</dbReference>